<feature type="domain" description="Short chain dehydrogenase-like proteobacteria" evidence="1">
    <location>
        <begin position="20"/>
        <end position="117"/>
    </location>
</feature>
<reference evidence="2 3" key="1">
    <citation type="submission" date="2020-08" db="EMBL/GenBank/DDBJ databases">
        <title>Genomic Encyclopedia of Type Strains, Phase IV (KMG-IV): sequencing the most valuable type-strain genomes for metagenomic binning, comparative biology and taxonomic classification.</title>
        <authorList>
            <person name="Goeker M."/>
        </authorList>
    </citation>
    <scope>NUCLEOTIDE SEQUENCE [LARGE SCALE GENOMIC DNA]</scope>
    <source>
        <strain evidence="2 3">DSM 7465</strain>
    </source>
</reference>
<protein>
    <recommendedName>
        <fullName evidence="1">Short chain dehydrogenase-like proteobacteria domain-containing protein</fullName>
    </recommendedName>
</protein>
<comment type="caution">
    <text evidence="2">The sequence shown here is derived from an EMBL/GenBank/DDBJ whole genome shotgun (WGS) entry which is preliminary data.</text>
</comment>
<sequence>MSEADTLLGKAAADGLQALGWILAEASQADAELRVEILEDLAHPSVGKGAWDCAVLVVQAPDRIGLSELSLHLQKLAVEAAPEVRVNGVAVAEGWEKDLAASIDWLAGAAMVTGQLILLSSEPAPSIPL</sequence>
<name>A0A840HRR6_9SPHN</name>
<evidence type="ECO:0000259" key="1">
    <source>
        <dbReference type="Pfam" id="PF21777"/>
    </source>
</evidence>
<dbReference type="Pfam" id="PF21777">
    <property type="entry name" value="SDR-like"/>
    <property type="match status" value="1"/>
</dbReference>
<evidence type="ECO:0000313" key="3">
    <source>
        <dbReference type="Proteomes" id="UP000575068"/>
    </source>
</evidence>
<keyword evidence="3" id="KW-1185">Reference proteome</keyword>
<dbReference type="AlphaFoldDB" id="A0A840HRR6"/>
<dbReference type="RefSeq" id="WP_184474147.1">
    <property type="nucleotide sequence ID" value="NZ_JACHOV010000002.1"/>
</dbReference>
<dbReference type="InterPro" id="IPR048623">
    <property type="entry name" value="SDR-like_proteobact"/>
</dbReference>
<accession>A0A840HRR6</accession>
<proteinExistence type="predicted"/>
<gene>
    <name evidence="2" type="ORF">HNQ99_000578</name>
</gene>
<dbReference type="Proteomes" id="UP000575068">
    <property type="component" value="Unassembled WGS sequence"/>
</dbReference>
<evidence type="ECO:0000313" key="2">
    <source>
        <dbReference type="EMBL" id="MBB4640290.1"/>
    </source>
</evidence>
<dbReference type="EMBL" id="JACHOV010000002">
    <property type="protein sequence ID" value="MBB4640290.1"/>
    <property type="molecule type" value="Genomic_DNA"/>
</dbReference>
<organism evidence="2 3">
    <name type="scientific">Rhizorhapis suberifaciens</name>
    <name type="common">corky root of lettuce</name>
    <dbReference type="NCBI Taxonomy" id="13656"/>
    <lineage>
        <taxon>Bacteria</taxon>
        <taxon>Pseudomonadati</taxon>
        <taxon>Pseudomonadota</taxon>
        <taxon>Alphaproteobacteria</taxon>
        <taxon>Sphingomonadales</taxon>
        <taxon>Sphingomonadaceae</taxon>
        <taxon>Rhizorhapis</taxon>
    </lineage>
</organism>